<gene>
    <name evidence="1" type="ORF">JKG68_25180</name>
</gene>
<dbReference type="EMBL" id="JAEQMY010000069">
    <property type="protein sequence ID" value="MBL0407227.1"/>
    <property type="molecule type" value="Genomic_DNA"/>
</dbReference>
<evidence type="ECO:0000313" key="1">
    <source>
        <dbReference type="EMBL" id="MBL0407227.1"/>
    </source>
</evidence>
<reference evidence="1" key="1">
    <citation type="submission" date="2021-01" db="EMBL/GenBank/DDBJ databases">
        <title>Microvirga sp.</title>
        <authorList>
            <person name="Kim M.K."/>
        </authorList>
    </citation>
    <scope>NUCLEOTIDE SEQUENCE</scope>
    <source>
        <strain evidence="1">5420S-16</strain>
    </source>
</reference>
<dbReference type="RefSeq" id="WP_202064220.1">
    <property type="nucleotide sequence ID" value="NZ_JAEQMY010000069.1"/>
</dbReference>
<accession>A0A936ZBY2</accession>
<evidence type="ECO:0000313" key="2">
    <source>
        <dbReference type="Proteomes" id="UP000605848"/>
    </source>
</evidence>
<proteinExistence type="predicted"/>
<keyword evidence="2" id="KW-1185">Reference proteome</keyword>
<dbReference type="AlphaFoldDB" id="A0A936ZBY2"/>
<comment type="caution">
    <text evidence="1">The sequence shown here is derived from an EMBL/GenBank/DDBJ whole genome shotgun (WGS) entry which is preliminary data.</text>
</comment>
<dbReference type="Proteomes" id="UP000605848">
    <property type="component" value="Unassembled WGS sequence"/>
</dbReference>
<protein>
    <submittedName>
        <fullName evidence="1">Uncharacterized protein</fullName>
    </submittedName>
</protein>
<organism evidence="1 2">
    <name type="scientific">Microvirga aerilata</name>
    <dbReference type="NCBI Taxonomy" id="670292"/>
    <lineage>
        <taxon>Bacteria</taxon>
        <taxon>Pseudomonadati</taxon>
        <taxon>Pseudomonadota</taxon>
        <taxon>Alphaproteobacteria</taxon>
        <taxon>Hyphomicrobiales</taxon>
        <taxon>Methylobacteriaceae</taxon>
        <taxon>Microvirga</taxon>
    </lineage>
</organism>
<name>A0A936ZBY2_9HYPH</name>
<sequence>MDQQWIDVPNDRIQYRALPGDRGEAGGGQWCGSANELDLSNPEGVYVTRCAILPPQAASAQGTSSF</sequence>